<dbReference type="PANTHER" id="PTHR46401">
    <property type="entry name" value="GLYCOSYLTRANSFERASE WBBK-RELATED"/>
    <property type="match status" value="1"/>
</dbReference>
<dbReference type="RefSeq" id="WP_119631333.1">
    <property type="nucleotide sequence ID" value="NZ_AP017928.1"/>
</dbReference>
<accession>A0A250KWT8</accession>
<dbReference type="CDD" id="cd03801">
    <property type="entry name" value="GT4_PimA-like"/>
    <property type="match status" value="1"/>
</dbReference>
<dbReference type="GO" id="GO:0016757">
    <property type="term" value="F:glycosyltransferase activity"/>
    <property type="evidence" value="ECO:0007669"/>
    <property type="project" value="InterPro"/>
</dbReference>
<dbReference type="Gene3D" id="3.40.50.2000">
    <property type="entry name" value="Glycogen Phosphorylase B"/>
    <property type="match status" value="2"/>
</dbReference>
<gene>
    <name evidence="3" type="ORF">sS8_4165</name>
</gene>
<evidence type="ECO:0000313" key="3">
    <source>
        <dbReference type="EMBL" id="BBA36095.1"/>
    </source>
</evidence>
<dbReference type="InterPro" id="IPR001296">
    <property type="entry name" value="Glyco_trans_1"/>
</dbReference>
<feature type="domain" description="Glycosyl transferase family 1" evidence="2">
    <location>
        <begin position="249"/>
        <end position="414"/>
    </location>
</feature>
<name>A0A250KWT8_9GAMM</name>
<evidence type="ECO:0000256" key="1">
    <source>
        <dbReference type="ARBA" id="ARBA00022679"/>
    </source>
</evidence>
<sequence length="463" mass="51896">MTDQPTFAFVTIGSGSYVGSTVRDLILANALHRRGFKVVVYWMMECKPELAADGIKQRMLCYAPRYHFRRPSEILDRVIAPLLFLFPLHARVRVSQGIPGYADRLLENLTRCLHETPETDPVLVKRLLKFIALDDVSHLMMSFASICPLALAAKKNSTLPFDYVVTFQGDEHFASYARKAGLLAVYRQRLKEVVQGSPWPAVVVSRDYLNRISEDMDLAPERMSVVYNGIKLAERSEKPPFSILQSEFPALKEHTPIVSYIGRQDTEKGIDLLLYAARLLQARGVALQLVVCGATAKGKCYRDAISGIADHLRLDIHHVGSISPEVRDALYAHSRCIVYPSICREPFGLVAVEAMSHGTPVIVPDYGGITEVVQDGEIAGGLTFRTWDSGDLARQLERLLADRSLHRELTEHTRMMAARFSDEQMADAILEHLGIDARERRRDGTYGRVPGRRAIEEAHRACV</sequence>
<reference evidence="3 4" key="1">
    <citation type="submission" date="2016-12" db="EMBL/GenBank/DDBJ databases">
        <title>Genome sequencing of Methylocaldum marinum.</title>
        <authorList>
            <person name="Takeuchi M."/>
            <person name="Kamagata Y."/>
            <person name="Hiraoka S."/>
            <person name="Oshima K."/>
            <person name="Hattori M."/>
            <person name="Iwasaki W."/>
        </authorList>
    </citation>
    <scope>NUCLEOTIDE SEQUENCE [LARGE SCALE GENOMIC DNA]</scope>
    <source>
        <strain evidence="3 4">S8</strain>
    </source>
</reference>
<evidence type="ECO:0000259" key="2">
    <source>
        <dbReference type="Pfam" id="PF00534"/>
    </source>
</evidence>
<keyword evidence="1 3" id="KW-0808">Transferase</keyword>
<dbReference type="Proteomes" id="UP000266313">
    <property type="component" value="Chromosome"/>
</dbReference>
<dbReference type="GO" id="GO:0009103">
    <property type="term" value="P:lipopolysaccharide biosynthetic process"/>
    <property type="evidence" value="ECO:0007669"/>
    <property type="project" value="TreeGrafter"/>
</dbReference>
<dbReference type="AlphaFoldDB" id="A0A250KWT8"/>
<dbReference type="SUPFAM" id="SSF53756">
    <property type="entry name" value="UDP-Glycosyltransferase/glycogen phosphorylase"/>
    <property type="match status" value="1"/>
</dbReference>
<dbReference type="KEGG" id="mmai:sS8_4165"/>
<protein>
    <submittedName>
        <fullName evidence="3">Group 1 glycosyl transferase</fullName>
    </submittedName>
</protein>
<dbReference type="PANTHER" id="PTHR46401:SF2">
    <property type="entry name" value="GLYCOSYLTRANSFERASE WBBK-RELATED"/>
    <property type="match status" value="1"/>
</dbReference>
<dbReference type="OrthoDB" id="9775208at2"/>
<organism evidence="3 4">
    <name type="scientific">Methylocaldum marinum</name>
    <dbReference type="NCBI Taxonomy" id="1432792"/>
    <lineage>
        <taxon>Bacteria</taxon>
        <taxon>Pseudomonadati</taxon>
        <taxon>Pseudomonadota</taxon>
        <taxon>Gammaproteobacteria</taxon>
        <taxon>Methylococcales</taxon>
        <taxon>Methylococcaceae</taxon>
        <taxon>Methylocaldum</taxon>
    </lineage>
</organism>
<dbReference type="EMBL" id="AP017928">
    <property type="protein sequence ID" value="BBA36095.1"/>
    <property type="molecule type" value="Genomic_DNA"/>
</dbReference>
<keyword evidence="4" id="KW-1185">Reference proteome</keyword>
<evidence type="ECO:0000313" key="4">
    <source>
        <dbReference type="Proteomes" id="UP000266313"/>
    </source>
</evidence>
<dbReference type="Pfam" id="PF00534">
    <property type="entry name" value="Glycos_transf_1"/>
    <property type="match status" value="1"/>
</dbReference>
<proteinExistence type="predicted"/>